<dbReference type="STRING" id="1407499.HHUB_3295"/>
<dbReference type="InterPro" id="IPR043850">
    <property type="entry name" value="DUF5812"/>
</dbReference>
<evidence type="ECO:0000313" key="2">
    <source>
        <dbReference type="Proteomes" id="UP000066737"/>
    </source>
</evidence>
<keyword evidence="2" id="KW-1185">Reference proteome</keyword>
<organism evidence="1 2">
    <name type="scientific">Halobacterium hubeiense</name>
    <dbReference type="NCBI Taxonomy" id="1407499"/>
    <lineage>
        <taxon>Archaea</taxon>
        <taxon>Methanobacteriati</taxon>
        <taxon>Methanobacteriota</taxon>
        <taxon>Stenosarchaea group</taxon>
        <taxon>Halobacteria</taxon>
        <taxon>Halobacteriales</taxon>
        <taxon>Halobacteriaceae</taxon>
        <taxon>Halobacterium</taxon>
    </lineage>
</organism>
<dbReference type="AlphaFoldDB" id="A0A0U5AHT8"/>
<dbReference type="Proteomes" id="UP000066737">
    <property type="component" value="Chromosome I"/>
</dbReference>
<sequence>MTDEKTATFLVTSAADGSAVLSDVTDAQVHTLSENPGLAEGDVLEATVAPDPPMNVTYSVVEVAEHKQIPVEESDETPTPQSKEIAEGLDAGDLETVERAGVGEVHVLGVPEDGVDQTVEDVLADEQTVARAARIGIERVEVRSGEDFVSVRYLP</sequence>
<dbReference type="KEGG" id="hhb:Hhub_3295"/>
<proteinExistence type="predicted"/>
<protein>
    <submittedName>
        <fullName evidence="1">Uncharacterized protein</fullName>
    </submittedName>
</protein>
<dbReference type="GeneID" id="91107972"/>
<name>A0A0U5AHT8_9EURY</name>
<dbReference type="Pfam" id="PF19129">
    <property type="entry name" value="DUF5812"/>
    <property type="match status" value="1"/>
</dbReference>
<dbReference type="RefSeq" id="WP_059057648.1">
    <property type="nucleotide sequence ID" value="NZ_CEML01000001.1"/>
</dbReference>
<evidence type="ECO:0000313" key="1">
    <source>
        <dbReference type="EMBL" id="CQH60792.1"/>
    </source>
</evidence>
<gene>
    <name evidence="1" type="ORF">HHUB_3295</name>
</gene>
<reference evidence="2" key="1">
    <citation type="journal article" date="2016" name="Environ. Microbiol.">
        <title>The complete genome of a viable archaeum isolated from 123-million-year-old rock salt.</title>
        <authorList>
            <person name="Jaakkola S.T."/>
            <person name="Pfeiffer F."/>
            <person name="Ravantti J.J."/>
            <person name="Guo Q."/>
            <person name="Liu Y."/>
            <person name="Chen X."/>
            <person name="Ma H."/>
            <person name="Yang C."/>
            <person name="Oksanen H.M."/>
            <person name="Bamford D.H."/>
        </authorList>
    </citation>
    <scope>NUCLEOTIDE SEQUENCE</scope>
    <source>
        <strain evidence="2">JI20-1</strain>
    </source>
</reference>
<dbReference type="OrthoDB" id="203616at2157"/>
<dbReference type="EMBL" id="LN831302">
    <property type="protein sequence ID" value="CQH60792.1"/>
    <property type="molecule type" value="Genomic_DNA"/>
</dbReference>
<accession>A0A0U5AHT8</accession>